<sequence length="282" mass="32521">MEVGDNQRDNIQLFTRFNLATMCDQRLFFVEIDSRSHDLKCGNTGVEVTDAQGMGIHTYCSLKQSKQKNVEQNDRTNNASVLLLPEAMRRSHHRLFLPTRQRVMQVQGRRPASRLLTRPAGFEQSMRSVRVELPDKTVRVGHVTLDYELPAGLAADRHLIGRREHRVAARPYLRRCPGGSPAFLWMGRHASRAWERTEPEELPVHYQFTVDIPASFDLVILRSPLNVPYSVLLNFSRRSLTSTAPDLIQFYLIIRFISRLFRARQYRYGLVDLSFPDRGKTG</sequence>
<gene>
    <name evidence="1" type="ORF">PVAR5_7725</name>
</gene>
<proteinExistence type="predicted"/>
<dbReference type="Proteomes" id="UP000018001">
    <property type="component" value="Unassembled WGS sequence"/>
</dbReference>
<dbReference type="AlphaFoldDB" id="V5I549"/>
<evidence type="ECO:0000313" key="1">
    <source>
        <dbReference type="EMBL" id="GAD99020.1"/>
    </source>
</evidence>
<name>V5I549_BYSSN</name>
<evidence type="ECO:0000313" key="2">
    <source>
        <dbReference type="Proteomes" id="UP000018001"/>
    </source>
</evidence>
<dbReference type="InParanoid" id="V5I549"/>
<accession>V5I549</accession>
<comment type="caution">
    <text evidence="1">The sequence shown here is derived from an EMBL/GenBank/DDBJ whole genome shotgun (WGS) entry which is preliminary data.</text>
</comment>
<dbReference type="HOGENOM" id="CLU_986937_0_0_1"/>
<reference evidence="2" key="1">
    <citation type="journal article" date="2014" name="Genome Announc.">
        <title>Draft genome sequence of the formaldehyde-resistant fungus Byssochlamys spectabilis No. 5 (anamorph Paecilomyces variotii No. 5) (NBRC109023).</title>
        <authorList>
            <person name="Oka T."/>
            <person name="Ekino K."/>
            <person name="Fukuda K."/>
            <person name="Nomura Y."/>
        </authorList>
    </citation>
    <scope>NUCLEOTIDE SEQUENCE [LARGE SCALE GENOMIC DNA]</scope>
    <source>
        <strain evidence="2">No. 5 / NBRC 109023</strain>
    </source>
</reference>
<protein>
    <submittedName>
        <fullName evidence="1">Uncharacterized protein</fullName>
    </submittedName>
</protein>
<keyword evidence="2" id="KW-1185">Reference proteome</keyword>
<organism evidence="1 2">
    <name type="scientific">Byssochlamys spectabilis (strain No. 5 / NBRC 109023)</name>
    <name type="common">Paecilomyces variotii</name>
    <dbReference type="NCBI Taxonomy" id="1356009"/>
    <lineage>
        <taxon>Eukaryota</taxon>
        <taxon>Fungi</taxon>
        <taxon>Dikarya</taxon>
        <taxon>Ascomycota</taxon>
        <taxon>Pezizomycotina</taxon>
        <taxon>Eurotiomycetes</taxon>
        <taxon>Eurotiomycetidae</taxon>
        <taxon>Eurotiales</taxon>
        <taxon>Thermoascaceae</taxon>
        <taxon>Paecilomyces</taxon>
    </lineage>
</organism>
<dbReference type="EMBL" id="BAUL01000274">
    <property type="protein sequence ID" value="GAD99020.1"/>
    <property type="molecule type" value="Genomic_DNA"/>
</dbReference>